<feature type="chain" id="PRO_5042195082" evidence="1">
    <location>
        <begin position="22"/>
        <end position="81"/>
    </location>
</feature>
<protein>
    <submittedName>
        <fullName evidence="2">Uncharacterized protein</fullName>
    </submittedName>
</protein>
<dbReference type="Proteomes" id="UP001283361">
    <property type="component" value="Unassembled WGS sequence"/>
</dbReference>
<comment type="caution">
    <text evidence="2">The sequence shown here is derived from an EMBL/GenBank/DDBJ whole genome shotgun (WGS) entry which is preliminary data.</text>
</comment>
<dbReference type="EMBL" id="JAWDGP010006429">
    <property type="protein sequence ID" value="KAK3741363.1"/>
    <property type="molecule type" value="Genomic_DNA"/>
</dbReference>
<accession>A0AAE1CWF7</accession>
<dbReference type="AlphaFoldDB" id="A0AAE1CWF7"/>
<gene>
    <name evidence="2" type="ORF">RRG08_034408</name>
</gene>
<organism evidence="2 3">
    <name type="scientific">Elysia crispata</name>
    <name type="common">lettuce slug</name>
    <dbReference type="NCBI Taxonomy" id="231223"/>
    <lineage>
        <taxon>Eukaryota</taxon>
        <taxon>Metazoa</taxon>
        <taxon>Spiralia</taxon>
        <taxon>Lophotrochozoa</taxon>
        <taxon>Mollusca</taxon>
        <taxon>Gastropoda</taxon>
        <taxon>Heterobranchia</taxon>
        <taxon>Euthyneura</taxon>
        <taxon>Panpulmonata</taxon>
        <taxon>Sacoglossa</taxon>
        <taxon>Placobranchoidea</taxon>
        <taxon>Plakobranchidae</taxon>
        <taxon>Elysia</taxon>
    </lineage>
</organism>
<feature type="signal peptide" evidence="1">
    <location>
        <begin position="1"/>
        <end position="21"/>
    </location>
</feature>
<evidence type="ECO:0000256" key="1">
    <source>
        <dbReference type="SAM" id="SignalP"/>
    </source>
</evidence>
<evidence type="ECO:0000313" key="3">
    <source>
        <dbReference type="Proteomes" id="UP001283361"/>
    </source>
</evidence>
<keyword evidence="3" id="KW-1185">Reference proteome</keyword>
<reference evidence="2" key="1">
    <citation type="journal article" date="2023" name="G3 (Bethesda)">
        <title>A reference genome for the long-term kleptoplast-retaining sea slug Elysia crispata morphotype clarki.</title>
        <authorList>
            <person name="Eastman K.E."/>
            <person name="Pendleton A.L."/>
            <person name="Shaikh M.A."/>
            <person name="Suttiyut T."/>
            <person name="Ogas R."/>
            <person name="Tomko P."/>
            <person name="Gavelis G."/>
            <person name="Widhalm J.R."/>
            <person name="Wisecaver J.H."/>
        </authorList>
    </citation>
    <scope>NUCLEOTIDE SEQUENCE</scope>
    <source>
        <strain evidence="2">ECLA1</strain>
    </source>
</reference>
<sequence>MTGKILLSLGILCVTTSVVLSQNQNLFDPFGLLNLFGPFGGTTDANANANALNNLFGLYYLDEYGDLDLDLDFFKRRRRRR</sequence>
<name>A0AAE1CWF7_9GAST</name>
<keyword evidence="1" id="KW-0732">Signal</keyword>
<proteinExistence type="predicted"/>
<evidence type="ECO:0000313" key="2">
    <source>
        <dbReference type="EMBL" id="KAK3741363.1"/>
    </source>
</evidence>